<keyword evidence="3 10" id="KW-0808">Transferase</keyword>
<keyword evidence="6 8" id="KW-0472">Membrane</keyword>
<reference evidence="10 11" key="1">
    <citation type="submission" date="2018-08" db="EMBL/GenBank/DDBJ databases">
        <title>Meiothermus terrae DSM 26712 genome sequencing project.</title>
        <authorList>
            <person name="Da Costa M.S."/>
            <person name="Albuquerque L."/>
            <person name="Raposo P."/>
            <person name="Froufe H.J.C."/>
            <person name="Barroso C.S."/>
            <person name="Egas C."/>
        </authorList>
    </citation>
    <scope>NUCLEOTIDE SEQUENCE [LARGE SCALE GENOMIC DNA]</scope>
    <source>
        <strain evidence="10 11">DSM 26712</strain>
    </source>
</reference>
<dbReference type="RefSeq" id="WP_119313673.1">
    <property type="nucleotide sequence ID" value="NZ_QXDL01000009.1"/>
</dbReference>
<dbReference type="PANTHER" id="PTHR38686:SF1">
    <property type="entry name" value="APOLIPOPROTEIN N-ACYLTRANSFERASE"/>
    <property type="match status" value="1"/>
</dbReference>
<dbReference type="InterPro" id="IPR036526">
    <property type="entry name" value="C-N_Hydrolase_sf"/>
</dbReference>
<feature type="domain" description="CN hydrolase" evidence="9">
    <location>
        <begin position="216"/>
        <end position="432"/>
    </location>
</feature>
<evidence type="ECO:0000313" key="11">
    <source>
        <dbReference type="Proteomes" id="UP000265715"/>
    </source>
</evidence>
<dbReference type="GO" id="GO:0016410">
    <property type="term" value="F:N-acyltransferase activity"/>
    <property type="evidence" value="ECO:0007669"/>
    <property type="project" value="InterPro"/>
</dbReference>
<accession>A0A399F6F4</accession>
<keyword evidence="2" id="KW-1003">Cell membrane</keyword>
<feature type="transmembrane region" description="Helical" evidence="8">
    <location>
        <begin position="162"/>
        <end position="183"/>
    </location>
</feature>
<keyword evidence="11" id="KW-1185">Reference proteome</keyword>
<keyword evidence="10" id="KW-0449">Lipoprotein</keyword>
<evidence type="ECO:0000256" key="2">
    <source>
        <dbReference type="ARBA" id="ARBA00022475"/>
    </source>
</evidence>
<dbReference type="PANTHER" id="PTHR38686">
    <property type="entry name" value="APOLIPOPROTEIN N-ACYLTRANSFERASE"/>
    <property type="match status" value="1"/>
</dbReference>
<dbReference type="GO" id="GO:0005886">
    <property type="term" value="C:plasma membrane"/>
    <property type="evidence" value="ECO:0007669"/>
    <property type="project" value="UniProtKB-SubCell"/>
</dbReference>
<evidence type="ECO:0000256" key="3">
    <source>
        <dbReference type="ARBA" id="ARBA00022679"/>
    </source>
</evidence>
<evidence type="ECO:0000256" key="6">
    <source>
        <dbReference type="ARBA" id="ARBA00023136"/>
    </source>
</evidence>
<evidence type="ECO:0000256" key="8">
    <source>
        <dbReference type="SAM" id="Phobius"/>
    </source>
</evidence>
<feature type="transmembrane region" description="Helical" evidence="8">
    <location>
        <begin position="87"/>
        <end position="108"/>
    </location>
</feature>
<evidence type="ECO:0000256" key="5">
    <source>
        <dbReference type="ARBA" id="ARBA00022989"/>
    </source>
</evidence>
<dbReference type="EMBL" id="QXDL01000009">
    <property type="protein sequence ID" value="RIH90452.1"/>
    <property type="molecule type" value="Genomic_DNA"/>
</dbReference>
<evidence type="ECO:0000256" key="1">
    <source>
        <dbReference type="ARBA" id="ARBA00004651"/>
    </source>
</evidence>
<dbReference type="InterPro" id="IPR004563">
    <property type="entry name" value="Apolipo_AcylTrfase"/>
</dbReference>
<comment type="subcellular location">
    <subcellularLocation>
        <location evidence="1">Cell membrane</location>
        <topology evidence="1">Multi-pass membrane protein</topology>
    </subcellularLocation>
</comment>
<feature type="transmembrane region" description="Helical" evidence="8">
    <location>
        <begin position="444"/>
        <end position="461"/>
    </location>
</feature>
<sequence>MEVKLTIAAPLPLALSAGLGGLGYLSVTGPLPAWISPLALLAVFALAHRQASWQNRGLVMASYLFSINLLVTRSLFGLYSIEPAAIATLYALVILYITALSAVATATFPSTLTPSRILLFASSMSLFDRVCSDPDLLHNRAVPFSHGYYLFSPALSGLYAQLGMYGASFVIYAALLLGLWAFYHHRATGVAVFAIGVALAIVLSSALPQPRLEGYLEVNLVQPGIVGDGEHFVTRSEDYLRRELSPQLRGGALNVLPESSLFNYDFDTDHLGLLAHDNLLIGGTIRSQSLVYNSVVLLQKGRVTARYNKIFLVPIEEDARLQAGNERQTNTLRFGDVILGVGICYESSFERIGLKAVHNGAQALLFLSNTQSPPATALQLRSVQVRSAETGRVALFVGMAGNTSMTDAKGKVVWRMPWASSERRAISVPLYSGLTNAAHFSAQLSYILVAVTCATLVSLLWKGLHRKAERDHQGRRDFL</sequence>
<dbReference type="OrthoDB" id="9804277at2"/>
<gene>
    <name evidence="10" type="primary">lnt_1</name>
    <name evidence="10" type="ORF">Mterra_00434</name>
</gene>
<evidence type="ECO:0000313" key="10">
    <source>
        <dbReference type="EMBL" id="RIH90452.1"/>
    </source>
</evidence>
<dbReference type="SUPFAM" id="SSF56317">
    <property type="entry name" value="Carbon-nitrogen hydrolase"/>
    <property type="match status" value="1"/>
</dbReference>
<proteinExistence type="predicted"/>
<name>A0A399F6F4_9DEIN</name>
<dbReference type="EC" id="2.3.1.-" evidence="10"/>
<keyword evidence="4 8" id="KW-0812">Transmembrane</keyword>
<keyword evidence="7 10" id="KW-0012">Acyltransferase</keyword>
<feature type="transmembrane region" description="Helical" evidence="8">
    <location>
        <begin position="189"/>
        <end position="207"/>
    </location>
</feature>
<comment type="caution">
    <text evidence="10">The sequence shown here is derived from an EMBL/GenBank/DDBJ whole genome shotgun (WGS) entry which is preliminary data.</text>
</comment>
<protein>
    <submittedName>
        <fullName evidence="10">Apolipoprotein N-acyltransferase</fullName>
        <ecNumber evidence="10">2.3.1.-</ecNumber>
    </submittedName>
</protein>
<evidence type="ECO:0000259" key="9">
    <source>
        <dbReference type="PROSITE" id="PS50263"/>
    </source>
</evidence>
<dbReference type="InterPro" id="IPR003010">
    <property type="entry name" value="C-N_Hydrolase"/>
</dbReference>
<evidence type="ECO:0000256" key="7">
    <source>
        <dbReference type="ARBA" id="ARBA00023315"/>
    </source>
</evidence>
<dbReference type="PROSITE" id="PS50263">
    <property type="entry name" value="CN_HYDROLASE"/>
    <property type="match status" value="1"/>
</dbReference>
<organism evidence="10 11">
    <name type="scientific">Calidithermus terrae</name>
    <dbReference type="NCBI Taxonomy" id="1408545"/>
    <lineage>
        <taxon>Bacteria</taxon>
        <taxon>Thermotogati</taxon>
        <taxon>Deinococcota</taxon>
        <taxon>Deinococci</taxon>
        <taxon>Thermales</taxon>
        <taxon>Thermaceae</taxon>
        <taxon>Calidithermus</taxon>
    </lineage>
</organism>
<feature type="transmembrane region" description="Helical" evidence="8">
    <location>
        <begin position="60"/>
        <end position="81"/>
    </location>
</feature>
<keyword evidence="5 8" id="KW-1133">Transmembrane helix</keyword>
<evidence type="ECO:0000256" key="4">
    <source>
        <dbReference type="ARBA" id="ARBA00022692"/>
    </source>
</evidence>
<dbReference type="Gene3D" id="3.60.110.10">
    <property type="entry name" value="Carbon-nitrogen hydrolase"/>
    <property type="match status" value="1"/>
</dbReference>
<dbReference type="Pfam" id="PF00795">
    <property type="entry name" value="CN_hydrolase"/>
    <property type="match status" value="1"/>
</dbReference>
<dbReference type="AlphaFoldDB" id="A0A399F6F4"/>
<dbReference type="GO" id="GO:0042158">
    <property type="term" value="P:lipoprotein biosynthetic process"/>
    <property type="evidence" value="ECO:0007669"/>
    <property type="project" value="InterPro"/>
</dbReference>
<dbReference type="Proteomes" id="UP000265715">
    <property type="component" value="Unassembled WGS sequence"/>
</dbReference>